<dbReference type="Pfam" id="PF02416">
    <property type="entry name" value="TatA_B_E"/>
    <property type="match status" value="1"/>
</dbReference>
<keyword evidence="3 10" id="KW-1003">Cell membrane</keyword>
<dbReference type="RefSeq" id="WP_091938075.1">
    <property type="nucleotide sequence ID" value="NZ_FNCY01000009.1"/>
</dbReference>
<evidence type="ECO:0000256" key="2">
    <source>
        <dbReference type="ARBA" id="ARBA00022448"/>
    </source>
</evidence>
<dbReference type="InterPro" id="IPR003369">
    <property type="entry name" value="TatA/B/E"/>
</dbReference>
<evidence type="ECO:0000256" key="4">
    <source>
        <dbReference type="ARBA" id="ARBA00022519"/>
    </source>
</evidence>
<dbReference type="PRINTS" id="PR01506">
    <property type="entry name" value="TATBPROTEIN"/>
</dbReference>
<dbReference type="STRING" id="83767.SAMN05660652_02393"/>
<organism evidence="12 13">
    <name type="scientific">Propionivibrio dicarboxylicus</name>
    <dbReference type="NCBI Taxonomy" id="83767"/>
    <lineage>
        <taxon>Bacteria</taxon>
        <taxon>Pseudomonadati</taxon>
        <taxon>Pseudomonadota</taxon>
        <taxon>Betaproteobacteria</taxon>
        <taxon>Rhodocyclales</taxon>
        <taxon>Rhodocyclaceae</taxon>
        <taxon>Propionivibrio</taxon>
    </lineage>
</organism>
<dbReference type="NCBIfam" id="TIGR01410">
    <property type="entry name" value="tatB"/>
    <property type="match status" value="1"/>
</dbReference>
<dbReference type="GO" id="GO:0043953">
    <property type="term" value="P:protein transport by the Tat complex"/>
    <property type="evidence" value="ECO:0007669"/>
    <property type="project" value="UniProtKB-UniRule"/>
</dbReference>
<feature type="compositionally biased region" description="Low complexity" evidence="11">
    <location>
        <begin position="107"/>
        <end position="123"/>
    </location>
</feature>
<sequence>MFDVGFSELMVIAIVALVVIGPERLPKVARTAGLLFGRLQRYVNDVKSDISREIQLDELKRLQADMQASAHAFERSMKEGIQSVEQSVGEVVDTARTGLGELQSSVEQPSEAAPEAPAETPPAIQVAATDPTVPSETTPKA</sequence>
<proteinExistence type="inferred from homology"/>
<evidence type="ECO:0000313" key="13">
    <source>
        <dbReference type="Proteomes" id="UP000198607"/>
    </source>
</evidence>
<dbReference type="Proteomes" id="UP000198607">
    <property type="component" value="Unassembled WGS sequence"/>
</dbReference>
<keyword evidence="8 10" id="KW-0811">Translocation</keyword>
<keyword evidence="7 10" id="KW-1133">Transmembrane helix</keyword>
<evidence type="ECO:0000256" key="3">
    <source>
        <dbReference type="ARBA" id="ARBA00022475"/>
    </source>
</evidence>
<keyword evidence="13" id="KW-1185">Reference proteome</keyword>
<evidence type="ECO:0000256" key="6">
    <source>
        <dbReference type="ARBA" id="ARBA00022927"/>
    </source>
</evidence>
<dbReference type="PANTHER" id="PTHR33162:SF1">
    <property type="entry name" value="SEC-INDEPENDENT PROTEIN TRANSLOCASE PROTEIN TATA, CHLOROPLASTIC"/>
    <property type="match status" value="1"/>
</dbReference>
<evidence type="ECO:0000256" key="9">
    <source>
        <dbReference type="ARBA" id="ARBA00023136"/>
    </source>
</evidence>
<dbReference type="Gene3D" id="1.20.5.3310">
    <property type="match status" value="1"/>
</dbReference>
<name>A0A1G8FQ62_9RHOO</name>
<dbReference type="GO" id="GO:0008320">
    <property type="term" value="F:protein transmembrane transporter activity"/>
    <property type="evidence" value="ECO:0007669"/>
    <property type="project" value="UniProtKB-UniRule"/>
</dbReference>
<dbReference type="AlphaFoldDB" id="A0A1G8FQ62"/>
<dbReference type="EMBL" id="FNCY01000009">
    <property type="protein sequence ID" value="SDH84308.1"/>
    <property type="molecule type" value="Genomic_DNA"/>
</dbReference>
<evidence type="ECO:0000256" key="11">
    <source>
        <dbReference type="SAM" id="MobiDB-lite"/>
    </source>
</evidence>
<evidence type="ECO:0000256" key="5">
    <source>
        <dbReference type="ARBA" id="ARBA00022692"/>
    </source>
</evidence>
<keyword evidence="9 10" id="KW-0472">Membrane</keyword>
<keyword evidence="5 10" id="KW-0812">Transmembrane</keyword>
<keyword evidence="4" id="KW-0997">Cell inner membrane</keyword>
<dbReference type="OrthoDB" id="9816005at2"/>
<evidence type="ECO:0000256" key="1">
    <source>
        <dbReference type="ARBA" id="ARBA00004167"/>
    </source>
</evidence>
<reference evidence="12 13" key="1">
    <citation type="submission" date="2016-10" db="EMBL/GenBank/DDBJ databases">
        <authorList>
            <person name="de Groot N.N."/>
        </authorList>
    </citation>
    <scope>NUCLEOTIDE SEQUENCE [LARGE SCALE GENOMIC DNA]</scope>
    <source>
        <strain evidence="12 13">DSM 5885</strain>
    </source>
</reference>
<dbReference type="InterPro" id="IPR018448">
    <property type="entry name" value="TatB"/>
</dbReference>
<evidence type="ECO:0000313" key="12">
    <source>
        <dbReference type="EMBL" id="SDH84308.1"/>
    </source>
</evidence>
<evidence type="ECO:0000256" key="7">
    <source>
        <dbReference type="ARBA" id="ARBA00022989"/>
    </source>
</evidence>
<comment type="subunit">
    <text evidence="10">The Tat system comprises two distinct complexes: a TatABC complex, containing multiple copies of TatA, TatB and TatC subunits, and a separate TatA complex, containing only TatA subunits. Substrates initially bind to the TatABC complex, which probably triggers association of the separate TatA complex to form the active translocon.</text>
</comment>
<feature type="region of interest" description="Disordered" evidence="11">
    <location>
        <begin position="98"/>
        <end position="141"/>
    </location>
</feature>
<dbReference type="HAMAP" id="MF_00237">
    <property type="entry name" value="TatB"/>
    <property type="match status" value="1"/>
</dbReference>
<protein>
    <recommendedName>
        <fullName evidence="10">Sec-independent protein translocase protein TatB</fullName>
    </recommendedName>
</protein>
<feature type="compositionally biased region" description="Polar residues" evidence="11">
    <location>
        <begin position="132"/>
        <end position="141"/>
    </location>
</feature>
<keyword evidence="2 10" id="KW-0813">Transport</keyword>
<dbReference type="GO" id="GO:0033281">
    <property type="term" value="C:TAT protein transport complex"/>
    <property type="evidence" value="ECO:0007669"/>
    <property type="project" value="UniProtKB-UniRule"/>
</dbReference>
<gene>
    <name evidence="10" type="primary">tatB</name>
    <name evidence="12" type="ORF">SAMN05660652_02393</name>
</gene>
<dbReference type="PANTHER" id="PTHR33162">
    <property type="entry name" value="SEC-INDEPENDENT PROTEIN TRANSLOCASE PROTEIN TATA, CHLOROPLASTIC"/>
    <property type="match status" value="1"/>
</dbReference>
<evidence type="ECO:0000256" key="8">
    <source>
        <dbReference type="ARBA" id="ARBA00023010"/>
    </source>
</evidence>
<comment type="similarity">
    <text evidence="10">Belongs to the TatB family.</text>
</comment>
<evidence type="ECO:0000256" key="10">
    <source>
        <dbReference type="HAMAP-Rule" id="MF_00237"/>
    </source>
</evidence>
<comment type="subcellular location">
    <subcellularLocation>
        <location evidence="10">Cell membrane</location>
        <topology evidence="10">Single-pass membrane protein</topology>
    </subcellularLocation>
    <subcellularLocation>
        <location evidence="1">Membrane</location>
        <topology evidence="1">Single-pass membrane protein</topology>
    </subcellularLocation>
</comment>
<comment type="function">
    <text evidence="10">Part of the twin-arginine translocation (Tat) system that transports large folded proteins containing a characteristic twin-arginine motif in their signal peptide across membranes. Together with TatC, TatB is part of a receptor directly interacting with Tat signal peptides. TatB may form an oligomeric binding site that transiently accommodates folded Tat precursor proteins before their translocation.</text>
</comment>
<accession>A0A1G8FQ62</accession>
<keyword evidence="6 10" id="KW-0653">Protein transport</keyword>